<evidence type="ECO:0000259" key="2">
    <source>
        <dbReference type="Pfam" id="PF14727"/>
    </source>
</evidence>
<dbReference type="GO" id="GO:0034464">
    <property type="term" value="C:BBSome"/>
    <property type="evidence" value="ECO:0007669"/>
    <property type="project" value="InterPro"/>
</dbReference>
<dbReference type="InterPro" id="IPR026511">
    <property type="entry name" value="PTHB1"/>
</dbReference>
<dbReference type="InterPro" id="IPR036322">
    <property type="entry name" value="WD40_repeat_dom_sf"/>
</dbReference>
<keyword evidence="1" id="KW-0472">Membrane</keyword>
<keyword evidence="1" id="KW-1133">Transmembrane helix</keyword>
<dbReference type="PANTHER" id="PTHR20991:SF0">
    <property type="entry name" value="PROTEIN PTHB1"/>
    <property type="match status" value="1"/>
</dbReference>
<keyword evidence="6" id="KW-1185">Reference proteome</keyword>
<keyword evidence="1" id="KW-0812">Transmembrane</keyword>
<dbReference type="EMBL" id="JAHLQT010012219">
    <property type="protein sequence ID" value="KAG7171414.1"/>
    <property type="molecule type" value="Genomic_DNA"/>
</dbReference>
<protein>
    <submittedName>
        <fullName evidence="5">PTHB1-like</fullName>
    </submittedName>
</protein>
<dbReference type="InterPro" id="IPR028074">
    <property type="entry name" value="PHTB1_GAE_dom"/>
</dbReference>
<feature type="domain" description="PTHB1 platform" evidence="4">
    <location>
        <begin position="531"/>
        <end position="610"/>
    </location>
</feature>
<dbReference type="Proteomes" id="UP000747542">
    <property type="component" value="Unassembled WGS sequence"/>
</dbReference>
<dbReference type="GO" id="GO:0060271">
    <property type="term" value="P:cilium assembly"/>
    <property type="evidence" value="ECO:0007669"/>
    <property type="project" value="TreeGrafter"/>
</dbReference>
<evidence type="ECO:0000259" key="4">
    <source>
        <dbReference type="Pfam" id="PF23337"/>
    </source>
</evidence>
<evidence type="ECO:0000259" key="3">
    <source>
        <dbReference type="Pfam" id="PF14728"/>
    </source>
</evidence>
<gene>
    <name evidence="5" type="primary">Bbs9-L</name>
    <name evidence="5" type="ORF">Hamer_G021165</name>
</gene>
<feature type="domain" description="PTHB1 N-terminal" evidence="2">
    <location>
        <begin position="1"/>
        <end position="370"/>
    </location>
</feature>
<feature type="transmembrane region" description="Helical" evidence="1">
    <location>
        <begin position="606"/>
        <end position="627"/>
    </location>
</feature>
<sequence>MSLFKARDWWSTVVEGEEGREEECDTGCLVIGNINNENPPKDKIVVGGFSGTLRVFSPQSYRSEEGEEVSGYRPDHVLLETTLIYPILQLAVGKFVSSNDLNHLCVLHPDRLVVYTISVASGQAGHGDHSRLAVAYQHKLQRNAHSFMTGPFGGVKGKEYLAVQSLDGCITVFEQESYAFSSFLPGFLLPGPIAYVAKSDALVTVSSDWCLQCFKYQAVAVATDNEKDKNSSNNNSKGGKRLSPEWTQQLGEPALDLCVLSPPEGPTSLLVLTHHAVFCFKESGVLKFVKKLEFNPSSFLAFIVDNYVHVCIASHTETLLVYRESQLKWASQLPFAPVALARANFSGITGALVMLGDSGQLHVSYMGTDPSLFVAPPTETREINYDQTDKELANLHKIIKASTKDTGALIGMNRGDSDLLVSGTVGTQLEMWTGNTRVQNPDGGVPAVPVVVRLTAHTPLNTVRVNIAVEKPLSVTQDTFVLRTICDTSQILVKFYLEDPYIPTNLSVSIITSYVTHTGIPRIITTNLDLPMRLVVKPSMPNKEADHKVTISTNKDAVSLPELFPDLASDTSVGTALGLQYYSGADITILSSRTTNRYRLQSDRSVYIWVRVMLYIYLSSVLPYIVYMEM</sequence>
<dbReference type="Pfam" id="PF14727">
    <property type="entry name" value="PHTB1_N"/>
    <property type="match status" value="1"/>
</dbReference>
<evidence type="ECO:0000313" key="5">
    <source>
        <dbReference type="EMBL" id="KAG7171414.1"/>
    </source>
</evidence>
<reference evidence="5" key="1">
    <citation type="journal article" date="2021" name="Sci. Adv.">
        <title>The American lobster genome reveals insights on longevity, neural, and immune adaptations.</title>
        <authorList>
            <person name="Polinski J.M."/>
            <person name="Zimin A.V."/>
            <person name="Clark K.F."/>
            <person name="Kohn A.B."/>
            <person name="Sadowski N."/>
            <person name="Timp W."/>
            <person name="Ptitsyn A."/>
            <person name="Khanna P."/>
            <person name="Romanova D.Y."/>
            <person name="Williams P."/>
            <person name="Greenwood S.J."/>
            <person name="Moroz L.L."/>
            <person name="Walt D.R."/>
            <person name="Bodnar A.G."/>
        </authorList>
    </citation>
    <scope>NUCLEOTIDE SEQUENCE</scope>
    <source>
        <strain evidence="5">GMGI-L3</strain>
    </source>
</reference>
<dbReference type="InterPro" id="IPR028073">
    <property type="entry name" value="PHTB1_N_dom"/>
</dbReference>
<dbReference type="InterPro" id="IPR055362">
    <property type="entry name" value="PTHB1_pf_dom"/>
</dbReference>
<evidence type="ECO:0000313" key="6">
    <source>
        <dbReference type="Proteomes" id="UP000747542"/>
    </source>
</evidence>
<dbReference type="Pfam" id="PF14728">
    <property type="entry name" value="PTHB1_GAE"/>
    <property type="match status" value="1"/>
</dbReference>
<dbReference type="PANTHER" id="PTHR20991">
    <property type="entry name" value="PARATHYROID HORMONE-RESPONSIVE B1 GENE"/>
    <property type="match status" value="1"/>
</dbReference>
<feature type="domain" description="PTHB1 GAE" evidence="3">
    <location>
        <begin position="445"/>
        <end position="525"/>
    </location>
</feature>
<dbReference type="AlphaFoldDB" id="A0A8J5KRB7"/>
<accession>A0A8J5KRB7</accession>
<evidence type="ECO:0000256" key="1">
    <source>
        <dbReference type="SAM" id="Phobius"/>
    </source>
</evidence>
<dbReference type="Pfam" id="PF23337">
    <property type="entry name" value="PTHB1_pf"/>
    <property type="match status" value="1"/>
</dbReference>
<dbReference type="GO" id="GO:0016020">
    <property type="term" value="C:membrane"/>
    <property type="evidence" value="ECO:0007669"/>
    <property type="project" value="TreeGrafter"/>
</dbReference>
<comment type="caution">
    <text evidence="5">The sequence shown here is derived from an EMBL/GenBank/DDBJ whole genome shotgun (WGS) entry which is preliminary data.</text>
</comment>
<name>A0A8J5KRB7_HOMAM</name>
<organism evidence="5 6">
    <name type="scientific">Homarus americanus</name>
    <name type="common">American lobster</name>
    <dbReference type="NCBI Taxonomy" id="6706"/>
    <lineage>
        <taxon>Eukaryota</taxon>
        <taxon>Metazoa</taxon>
        <taxon>Ecdysozoa</taxon>
        <taxon>Arthropoda</taxon>
        <taxon>Crustacea</taxon>
        <taxon>Multicrustacea</taxon>
        <taxon>Malacostraca</taxon>
        <taxon>Eumalacostraca</taxon>
        <taxon>Eucarida</taxon>
        <taxon>Decapoda</taxon>
        <taxon>Pleocyemata</taxon>
        <taxon>Astacidea</taxon>
        <taxon>Nephropoidea</taxon>
        <taxon>Nephropidae</taxon>
        <taxon>Homarus</taxon>
    </lineage>
</organism>
<proteinExistence type="predicted"/>
<dbReference type="SUPFAM" id="SSF50978">
    <property type="entry name" value="WD40 repeat-like"/>
    <property type="match status" value="1"/>
</dbReference>